<evidence type="ECO:0000313" key="3">
    <source>
        <dbReference type="EMBL" id="KAK2755434.1"/>
    </source>
</evidence>
<protein>
    <submittedName>
        <fullName evidence="3">Het domain-containing protein</fullName>
    </submittedName>
</protein>
<gene>
    <name evidence="3" type="ORF">CKAH01_01326</name>
</gene>
<dbReference type="Pfam" id="PF06985">
    <property type="entry name" value="HET"/>
    <property type="match status" value="1"/>
</dbReference>
<dbReference type="InterPro" id="IPR058525">
    <property type="entry name" value="DUF8212"/>
</dbReference>
<dbReference type="EMBL" id="VYYT01000222">
    <property type="protein sequence ID" value="KAK2755434.1"/>
    <property type="molecule type" value="Genomic_DNA"/>
</dbReference>
<dbReference type="Pfam" id="PF26640">
    <property type="entry name" value="DUF8212"/>
    <property type="match status" value="1"/>
</dbReference>
<evidence type="ECO:0000259" key="2">
    <source>
        <dbReference type="Pfam" id="PF26640"/>
    </source>
</evidence>
<dbReference type="PANTHER" id="PTHR10622">
    <property type="entry name" value="HET DOMAIN-CONTAINING PROTEIN"/>
    <property type="match status" value="1"/>
</dbReference>
<evidence type="ECO:0000313" key="4">
    <source>
        <dbReference type="Proteomes" id="UP001281614"/>
    </source>
</evidence>
<name>A0AAD9YBA5_COLKA</name>
<proteinExistence type="predicted"/>
<dbReference type="InterPro" id="IPR010730">
    <property type="entry name" value="HET"/>
</dbReference>
<reference evidence="3" key="1">
    <citation type="submission" date="2023-02" db="EMBL/GenBank/DDBJ databases">
        <title>Colletotrichum kahawae CIFC_Que2 genome sequencing and assembly.</title>
        <authorList>
            <person name="Baroncelli R."/>
        </authorList>
    </citation>
    <scope>NUCLEOTIDE SEQUENCE</scope>
    <source>
        <strain evidence="3">CIFC_Que2</strain>
    </source>
</reference>
<feature type="domain" description="DUF8212" evidence="2">
    <location>
        <begin position="203"/>
        <end position="240"/>
    </location>
</feature>
<feature type="domain" description="Heterokaryon incompatibility" evidence="1">
    <location>
        <begin position="22"/>
        <end position="106"/>
    </location>
</feature>
<comment type="caution">
    <text evidence="3">The sequence shown here is derived from an EMBL/GenBank/DDBJ whole genome shotgun (WGS) entry which is preliminary data.</text>
</comment>
<organism evidence="3 4">
    <name type="scientific">Colletotrichum kahawae</name>
    <name type="common">Coffee berry disease fungus</name>
    <dbReference type="NCBI Taxonomy" id="34407"/>
    <lineage>
        <taxon>Eukaryota</taxon>
        <taxon>Fungi</taxon>
        <taxon>Dikarya</taxon>
        <taxon>Ascomycota</taxon>
        <taxon>Pezizomycotina</taxon>
        <taxon>Sordariomycetes</taxon>
        <taxon>Hypocreomycetidae</taxon>
        <taxon>Glomerellales</taxon>
        <taxon>Glomerellaceae</taxon>
        <taxon>Colletotrichum</taxon>
        <taxon>Colletotrichum gloeosporioides species complex</taxon>
    </lineage>
</organism>
<keyword evidence="4" id="KW-1185">Reference proteome</keyword>
<dbReference type="Proteomes" id="UP001281614">
    <property type="component" value="Unassembled WGS sequence"/>
</dbReference>
<accession>A0AAD9YBA5</accession>
<dbReference type="PANTHER" id="PTHR10622:SF10">
    <property type="entry name" value="HET DOMAIN-CONTAINING PROTEIN"/>
    <property type="match status" value="1"/>
</dbReference>
<dbReference type="AlphaFoldDB" id="A0AAD9YBA5"/>
<evidence type="ECO:0000259" key="1">
    <source>
        <dbReference type="Pfam" id="PF06985"/>
    </source>
</evidence>
<sequence length="603" mass="69343">MRLVNARTLQLEEFFGEGVPKYAILSHTWKDGQEVTFQEFSTERARNKSGWSKIERTAQLALEDKLQHVWIDTCCIDKTSSAELTEAINSMMSWYEQSQVCYTYLEDVPFLLPKTEQEDAFRNSRWFTRGWTLQELLAPSKLIFIFKDWTRFATREEMAYLISSITGIDTEFLHTLAVEENIAYCLLGIFGINMPLLYGEGSKAFLRLQEQIMMSSDDQSILAWNFEGFETEHAGNDDEDWFRDFHHFPCAFLQCRDKYAPASVVALPLKPTREGFYVRARLPLRLVDYQLLLESRPMELYALKYGDYTTRWEPRKEVTVRIRSLPKNVEVLHAWSQSGDLGPYSQIILESDGQADERMAGALLLGDRSSGKAKFILLVTLRKVPTKRGGYLESCVLATLDGVDDLWLDDKDFSRPTLQRQRYSDHLAEDLLRILNKAKQCGPIVFTADGSYSTSTETQDCFGKTVISVDVSVWPRPFDHAKTLLRRITSWFRNHVRGYSRFNKIKLLLALAPRAFTIVIEHLACKVLKTLEAASGPWYMFPLMACYVFLTAGEPPRLLASALAARKGFRYWSIVSFLAYCSCRLIGSDTMLERFKKFLASKK</sequence>